<dbReference type="GeneID" id="25311733"/>
<dbReference type="AlphaFoldDB" id="A0A0D2G0I0"/>
<keyword evidence="2" id="KW-1185">Reference proteome</keyword>
<dbReference type="RefSeq" id="XP_013278111.1">
    <property type="nucleotide sequence ID" value="XM_013422657.1"/>
</dbReference>
<name>A0A0D2G0I0_9EURO</name>
<dbReference type="VEuPathDB" id="FungiDB:Z517_12243"/>
<reference evidence="1 2" key="1">
    <citation type="submission" date="2015-01" db="EMBL/GenBank/DDBJ databases">
        <title>The Genome Sequence of Fonsecaea pedrosoi CBS 271.37.</title>
        <authorList>
            <consortium name="The Broad Institute Genomics Platform"/>
            <person name="Cuomo C."/>
            <person name="de Hoog S."/>
            <person name="Gorbushina A."/>
            <person name="Stielow B."/>
            <person name="Teixiera M."/>
            <person name="Abouelleil A."/>
            <person name="Chapman S.B."/>
            <person name="Priest M."/>
            <person name="Young S.K."/>
            <person name="Wortman J."/>
            <person name="Nusbaum C."/>
            <person name="Birren B."/>
        </authorList>
    </citation>
    <scope>NUCLEOTIDE SEQUENCE [LARGE SCALE GENOMIC DNA]</scope>
    <source>
        <strain evidence="1 2">CBS 271.37</strain>
    </source>
</reference>
<organism evidence="1 2">
    <name type="scientific">Fonsecaea pedrosoi CBS 271.37</name>
    <dbReference type="NCBI Taxonomy" id="1442368"/>
    <lineage>
        <taxon>Eukaryota</taxon>
        <taxon>Fungi</taxon>
        <taxon>Dikarya</taxon>
        <taxon>Ascomycota</taxon>
        <taxon>Pezizomycotina</taxon>
        <taxon>Eurotiomycetes</taxon>
        <taxon>Chaetothyriomycetidae</taxon>
        <taxon>Chaetothyriales</taxon>
        <taxon>Herpotrichiellaceae</taxon>
        <taxon>Fonsecaea</taxon>
    </lineage>
</organism>
<protein>
    <submittedName>
        <fullName evidence="1">Uncharacterized protein</fullName>
    </submittedName>
</protein>
<evidence type="ECO:0000313" key="2">
    <source>
        <dbReference type="Proteomes" id="UP000053029"/>
    </source>
</evidence>
<evidence type="ECO:0000313" key="1">
    <source>
        <dbReference type="EMBL" id="KIW74303.1"/>
    </source>
</evidence>
<dbReference type="HOGENOM" id="CLU_1815830_0_0_1"/>
<sequence>MTIPCTHLLTPIPQHLIARRQRQVHDRQNALPPPHRRQARPVLSDHISNYLFNQLFDHFSYYHFVLDYYLHGNLHDNYSYVNYAVNVHNHNHHHDYHDDDNDNDDHNHYNVTHYNHDYLDNHHHHDNISTASRIISLLVGAV</sequence>
<dbReference type="Proteomes" id="UP000053029">
    <property type="component" value="Unassembled WGS sequence"/>
</dbReference>
<gene>
    <name evidence="1" type="ORF">Z517_12243</name>
</gene>
<proteinExistence type="predicted"/>
<accession>A0A0D2G0I0</accession>
<dbReference type="EMBL" id="KN846977">
    <property type="protein sequence ID" value="KIW74303.1"/>
    <property type="molecule type" value="Genomic_DNA"/>
</dbReference>